<dbReference type="EMBL" id="DUZY01000003">
    <property type="protein sequence ID" value="DAD31832.1"/>
    <property type="molecule type" value="Genomic_DNA"/>
</dbReference>
<proteinExistence type="predicted"/>
<evidence type="ECO:0000313" key="1">
    <source>
        <dbReference type="EMBL" id="DAD31832.1"/>
    </source>
</evidence>
<organism evidence="1 2">
    <name type="scientific">Nelumbo nucifera</name>
    <name type="common">Sacred lotus</name>
    <dbReference type="NCBI Taxonomy" id="4432"/>
    <lineage>
        <taxon>Eukaryota</taxon>
        <taxon>Viridiplantae</taxon>
        <taxon>Streptophyta</taxon>
        <taxon>Embryophyta</taxon>
        <taxon>Tracheophyta</taxon>
        <taxon>Spermatophyta</taxon>
        <taxon>Magnoliopsida</taxon>
        <taxon>Proteales</taxon>
        <taxon>Nelumbonaceae</taxon>
        <taxon>Nelumbo</taxon>
    </lineage>
</organism>
<dbReference type="AlphaFoldDB" id="A0A822YHA7"/>
<sequence>MFSIALPGEVALIHQHELWASRTPFPTFGDSKTTPKGDGCYQFRKGLVRIGHLSVPLCSPEIPPLNPAQPIHNNLAPANISKLLSVGTSPCPSLISVPGEAMLKERWMI</sequence>
<accession>A0A822YHA7</accession>
<evidence type="ECO:0000313" key="2">
    <source>
        <dbReference type="Proteomes" id="UP000607653"/>
    </source>
</evidence>
<gene>
    <name evidence="1" type="ORF">HUJ06_010683</name>
</gene>
<name>A0A822YHA7_NELNU</name>
<dbReference type="Proteomes" id="UP000607653">
    <property type="component" value="Unassembled WGS sequence"/>
</dbReference>
<keyword evidence="2" id="KW-1185">Reference proteome</keyword>
<protein>
    <submittedName>
        <fullName evidence="1">Uncharacterized protein</fullName>
    </submittedName>
</protein>
<reference evidence="1 2" key="1">
    <citation type="journal article" date="2020" name="Mol. Biol. Evol.">
        <title>Distinct Expression and Methylation Patterns for Genes with Different Fates following a Single Whole-Genome Duplication in Flowering Plants.</title>
        <authorList>
            <person name="Shi T."/>
            <person name="Rahmani R.S."/>
            <person name="Gugger P.F."/>
            <person name="Wang M."/>
            <person name="Li H."/>
            <person name="Zhang Y."/>
            <person name="Li Z."/>
            <person name="Wang Q."/>
            <person name="Van de Peer Y."/>
            <person name="Marchal K."/>
            <person name="Chen J."/>
        </authorList>
    </citation>
    <scope>NUCLEOTIDE SEQUENCE [LARGE SCALE GENOMIC DNA]</scope>
    <source>
        <tissue evidence="1">Leaf</tissue>
    </source>
</reference>
<comment type="caution">
    <text evidence="1">The sequence shown here is derived from an EMBL/GenBank/DDBJ whole genome shotgun (WGS) entry which is preliminary data.</text>
</comment>